<evidence type="ECO:0000259" key="4">
    <source>
        <dbReference type="Pfam" id="PF17676"/>
    </source>
</evidence>
<evidence type="ECO:0000256" key="1">
    <source>
        <dbReference type="ARBA" id="ARBA00010233"/>
    </source>
</evidence>
<dbReference type="Pfam" id="PF02016">
    <property type="entry name" value="Peptidase_S66"/>
    <property type="match status" value="1"/>
</dbReference>
<dbReference type="InterPro" id="IPR027461">
    <property type="entry name" value="Carboxypeptidase_A_C_sf"/>
</dbReference>
<evidence type="ECO:0000313" key="5">
    <source>
        <dbReference type="EMBL" id="USR78886.1"/>
    </source>
</evidence>
<organism evidence="5 6">
    <name type="scientific">Arcanobacterium pinnipediorum</name>
    <dbReference type="NCBI Taxonomy" id="1503041"/>
    <lineage>
        <taxon>Bacteria</taxon>
        <taxon>Bacillati</taxon>
        <taxon>Actinomycetota</taxon>
        <taxon>Actinomycetes</taxon>
        <taxon>Actinomycetales</taxon>
        <taxon>Actinomycetaceae</taxon>
        <taxon>Arcanobacterium</taxon>
    </lineage>
</organism>
<dbReference type="EMBL" id="CP099547">
    <property type="protein sequence ID" value="USR78886.1"/>
    <property type="molecule type" value="Genomic_DNA"/>
</dbReference>
<dbReference type="Gene3D" id="3.40.50.10740">
    <property type="entry name" value="Class I glutamine amidotransferase-like"/>
    <property type="match status" value="1"/>
</dbReference>
<dbReference type="RefSeq" id="WP_252672726.1">
    <property type="nucleotide sequence ID" value="NZ_CP099547.1"/>
</dbReference>
<dbReference type="InterPro" id="IPR029062">
    <property type="entry name" value="Class_I_gatase-like"/>
</dbReference>
<dbReference type="InterPro" id="IPR027478">
    <property type="entry name" value="LdcA_N"/>
</dbReference>
<evidence type="ECO:0000313" key="6">
    <source>
        <dbReference type="Proteomes" id="UP001056109"/>
    </source>
</evidence>
<feature type="domain" description="LD-carboxypeptidase N-terminal" evidence="3">
    <location>
        <begin position="19"/>
        <end position="134"/>
    </location>
</feature>
<dbReference type="InterPro" id="IPR040921">
    <property type="entry name" value="Peptidase_S66C"/>
</dbReference>
<name>A0ABY5AHC7_9ACTO</name>
<accession>A0ABY5AHC7</accession>
<feature type="domain" description="LD-carboxypeptidase C-terminal" evidence="4">
    <location>
        <begin position="207"/>
        <end position="337"/>
    </location>
</feature>
<keyword evidence="2" id="KW-0378">Hydrolase</keyword>
<keyword evidence="6" id="KW-1185">Reference proteome</keyword>
<dbReference type="PANTHER" id="PTHR30237:SF4">
    <property type="entry name" value="LD-CARBOXYPEPTIDASE C-TERMINAL DOMAIN-CONTAINING PROTEIN"/>
    <property type="match status" value="1"/>
</dbReference>
<dbReference type="Proteomes" id="UP001056109">
    <property type="component" value="Chromosome"/>
</dbReference>
<dbReference type="SUPFAM" id="SSF52317">
    <property type="entry name" value="Class I glutamine amidotransferase-like"/>
    <property type="match status" value="1"/>
</dbReference>
<proteinExistence type="inferred from homology"/>
<dbReference type="Gene3D" id="3.50.30.60">
    <property type="entry name" value="LD-carboxypeptidase A C-terminal domain-like"/>
    <property type="match status" value="1"/>
</dbReference>
<dbReference type="InterPro" id="IPR003507">
    <property type="entry name" value="S66_fam"/>
</dbReference>
<dbReference type="InterPro" id="IPR040449">
    <property type="entry name" value="Peptidase_S66_N"/>
</dbReference>
<evidence type="ECO:0000256" key="2">
    <source>
        <dbReference type="ARBA" id="ARBA00022801"/>
    </source>
</evidence>
<protein>
    <submittedName>
        <fullName evidence="5">LD-carboxypeptidase</fullName>
    </submittedName>
</protein>
<dbReference type="CDD" id="cd07062">
    <property type="entry name" value="Peptidase_S66_mccF_like"/>
    <property type="match status" value="1"/>
</dbReference>
<dbReference type="SUPFAM" id="SSF141986">
    <property type="entry name" value="LD-carboxypeptidase A C-terminal domain-like"/>
    <property type="match status" value="1"/>
</dbReference>
<gene>
    <name evidence="5" type="ORF">NG665_05715</name>
</gene>
<sequence length="350" mass="38195">MTTSQSIISPGLVHRGDKVAVLSPAWAAPAYFPEIHAQAMRRLKHELDVEPVEFATTTMMGAFLEQRAADLNAAFADPDIRAIFTTVGGDDLIRLTPLLNRDLVAADPKPFFGYSDNTNILNWLWTNGFGSFHGGATQVHWGTGTKIDPIHLLSLRGALFGDDIVLPTVTASEDYGFDWSDRRALSQDVAREPAMEVEFIGSDSLVRGPTWGGCLEVLDQIGMAGRLPDADDLEGAILIFETSEILPPPDYVGRWVRALGERGYLEASAGLMFAQPVVDDRDAPAPDAVKEARRMAYLDYLLTNVSLYRNDLLVVMGVAFGHTRPQAILPYGGQVSIDPIAGKITAHFSR</sequence>
<comment type="similarity">
    <text evidence="1">Belongs to the peptidase S66 family.</text>
</comment>
<dbReference type="Pfam" id="PF17676">
    <property type="entry name" value="Peptidase_S66C"/>
    <property type="match status" value="1"/>
</dbReference>
<evidence type="ECO:0000259" key="3">
    <source>
        <dbReference type="Pfam" id="PF02016"/>
    </source>
</evidence>
<reference evidence="5" key="1">
    <citation type="submission" date="2022-06" db="EMBL/GenBank/DDBJ databases">
        <title>Complete Genome Sequence of Arcanobacterium pinnipediorum strain DSM 28752 isolated from a harbour seal.</title>
        <authorList>
            <person name="Borowiak M."/>
            <person name="Kreitlow A."/>
            <person name="Alssahen M."/>
            <person name="Malorny B."/>
            <person name="Laemmler C."/>
            <person name="Prenger-Berninghoff E."/>
            <person name="Siebert U."/>
            <person name="Ploetz M."/>
            <person name="Abdulmawjood A."/>
        </authorList>
    </citation>
    <scope>NUCLEOTIDE SEQUENCE</scope>
    <source>
        <strain evidence="5">DSM 28752</strain>
    </source>
</reference>
<dbReference type="PANTHER" id="PTHR30237">
    <property type="entry name" value="MURAMOYLTETRAPEPTIDE CARBOXYPEPTIDASE"/>
    <property type="match status" value="1"/>
</dbReference>